<dbReference type="EMBL" id="QTSX02000867">
    <property type="protein sequence ID" value="KAJ9084229.1"/>
    <property type="molecule type" value="Genomic_DNA"/>
</dbReference>
<accession>A0ACC2UBF6</accession>
<protein>
    <submittedName>
        <fullName evidence="1">Uncharacterized protein</fullName>
    </submittedName>
</protein>
<sequence>MYREESHHPISRSRSRSASPRLRAAKNDHVETHYSGSDSRNVHSRFSETYQRKSTSNHYVRQNRSPTDRHNPDQDRRRYPEATNFIRPKDSNFRKNSSSKDFFESRKAQREASKVVFWPDSDLISDTSEESDHKPKRVKKGLGSDSEEDTKRTKSKAKKKSKTHRRKSETRAMKSNYASSSRLSSMNPYASNVGLNCASPLIVSISEIDSYEELWAERKIEFAEDTIVGPFPAPSLEQKIDTRSYGGALLAGEAEAMAAYVQSGKRIPRRGEIGMRSEEIEFFERQGFVMSGNRHQRMNAVRIRKENQIISAEEKRALLNFAQEERAKRENKIIADLREMVNK</sequence>
<comment type="caution">
    <text evidence="1">The sequence shown here is derived from an EMBL/GenBank/DDBJ whole genome shotgun (WGS) entry which is preliminary data.</text>
</comment>
<reference evidence="1" key="1">
    <citation type="submission" date="2022-04" db="EMBL/GenBank/DDBJ databases">
        <title>Genome of the entomopathogenic fungus Entomophthora muscae.</title>
        <authorList>
            <person name="Elya C."/>
            <person name="Lovett B.R."/>
            <person name="Lee E."/>
            <person name="Macias A.M."/>
            <person name="Hajek A.E."/>
            <person name="De Bivort B.L."/>
            <person name="Kasson M.T."/>
            <person name="De Fine Licht H.H."/>
            <person name="Stajich J.E."/>
        </authorList>
    </citation>
    <scope>NUCLEOTIDE SEQUENCE</scope>
    <source>
        <strain evidence="1">Berkeley</strain>
    </source>
</reference>
<dbReference type="Proteomes" id="UP001165960">
    <property type="component" value="Unassembled WGS sequence"/>
</dbReference>
<proteinExistence type="predicted"/>
<evidence type="ECO:0000313" key="1">
    <source>
        <dbReference type="EMBL" id="KAJ9084229.1"/>
    </source>
</evidence>
<organism evidence="1 2">
    <name type="scientific">Entomophthora muscae</name>
    <dbReference type="NCBI Taxonomy" id="34485"/>
    <lineage>
        <taxon>Eukaryota</taxon>
        <taxon>Fungi</taxon>
        <taxon>Fungi incertae sedis</taxon>
        <taxon>Zoopagomycota</taxon>
        <taxon>Entomophthoromycotina</taxon>
        <taxon>Entomophthoromycetes</taxon>
        <taxon>Entomophthorales</taxon>
        <taxon>Entomophthoraceae</taxon>
        <taxon>Entomophthora</taxon>
    </lineage>
</organism>
<gene>
    <name evidence="1" type="ORF">DSO57_1026647</name>
</gene>
<keyword evidence="2" id="KW-1185">Reference proteome</keyword>
<evidence type="ECO:0000313" key="2">
    <source>
        <dbReference type="Proteomes" id="UP001165960"/>
    </source>
</evidence>
<name>A0ACC2UBF6_9FUNG</name>